<keyword evidence="3" id="KW-1185">Reference proteome</keyword>
<reference evidence="2 3" key="1">
    <citation type="submission" date="2017-01" db="EMBL/GenBank/DDBJ databases">
        <authorList>
            <consortium name="Urmite Genomes"/>
        </authorList>
    </citation>
    <scope>NUCLEOTIDE SEQUENCE [LARGE SCALE GENOMIC DNA]</scope>
    <source>
        <strain evidence="2 3">AB308</strain>
    </source>
</reference>
<accession>A0A2U3NEN2</accession>
<gene>
    <name evidence="2" type="ORF">MTAB308_3445</name>
</gene>
<feature type="region of interest" description="Disordered" evidence="1">
    <location>
        <begin position="1"/>
        <end position="22"/>
    </location>
</feature>
<feature type="compositionally biased region" description="Basic residues" evidence="1">
    <location>
        <begin position="1"/>
        <end position="10"/>
    </location>
</feature>
<name>A0A2U3NEN2_9MYCO</name>
<sequence>MTKPRRRLRNRSGPPPAEPAEAQQLSALRAAALGLLLAGLTGDGARVGVETGRIIAAGEKVTAAVIGFLTAHAAEAYTNKYGSQEAAIDAVSTELDAAVLAASERQL</sequence>
<evidence type="ECO:0000256" key="1">
    <source>
        <dbReference type="SAM" id="MobiDB-lite"/>
    </source>
</evidence>
<dbReference type="STRING" id="1841859.GCA_900157385_03447"/>
<dbReference type="EMBL" id="FTRV01000015">
    <property type="protein sequence ID" value="SPM29947.1"/>
    <property type="molecule type" value="Genomic_DNA"/>
</dbReference>
<proteinExistence type="predicted"/>
<dbReference type="AlphaFoldDB" id="A0A2U3NEN2"/>
<evidence type="ECO:0000313" key="2">
    <source>
        <dbReference type="EMBL" id="SPM29947.1"/>
    </source>
</evidence>
<dbReference type="Proteomes" id="UP000241595">
    <property type="component" value="Unassembled WGS sequence"/>
</dbReference>
<evidence type="ECO:0000313" key="3">
    <source>
        <dbReference type="Proteomes" id="UP000241595"/>
    </source>
</evidence>
<protein>
    <submittedName>
        <fullName evidence="2">Uncharacterized protein</fullName>
    </submittedName>
</protein>
<organism evidence="2 3">
    <name type="scientific">Mycobacterium terramassiliense</name>
    <dbReference type="NCBI Taxonomy" id="1841859"/>
    <lineage>
        <taxon>Bacteria</taxon>
        <taxon>Bacillati</taxon>
        <taxon>Actinomycetota</taxon>
        <taxon>Actinomycetes</taxon>
        <taxon>Mycobacteriales</taxon>
        <taxon>Mycobacteriaceae</taxon>
        <taxon>Mycobacterium</taxon>
    </lineage>
</organism>